<dbReference type="Pfam" id="PF03807">
    <property type="entry name" value="F420_oxidored"/>
    <property type="match status" value="1"/>
</dbReference>
<proteinExistence type="predicted"/>
<name>A0A892ZG69_9NEIS</name>
<organism evidence="3 4">
    <name type="scientific">Paralysiella testudinis</name>
    <dbReference type="NCBI Taxonomy" id="2809020"/>
    <lineage>
        <taxon>Bacteria</taxon>
        <taxon>Pseudomonadati</taxon>
        <taxon>Pseudomonadota</taxon>
        <taxon>Betaproteobacteria</taxon>
        <taxon>Neisseriales</taxon>
        <taxon>Neisseriaceae</taxon>
        <taxon>Paralysiella</taxon>
    </lineage>
</organism>
<feature type="domain" description="DUF2520" evidence="2">
    <location>
        <begin position="140"/>
        <end position="264"/>
    </location>
</feature>
<dbReference type="InterPro" id="IPR036291">
    <property type="entry name" value="NAD(P)-bd_dom_sf"/>
</dbReference>
<dbReference type="EMBL" id="CP069798">
    <property type="protein sequence ID" value="QRQ82465.1"/>
    <property type="molecule type" value="Genomic_DNA"/>
</dbReference>
<accession>A0A892ZG69</accession>
<sequence length="289" mass="30561">MVPVPGFHIVGAGKVAQTLATLWQHSGRYCLRGVWSRNPASAQQLLGQVAGGQYCADIHTLPEADIVVVGVKDDAIEAMDAMLANLPWLSAQTTVLHFSGAHSSRIFRQLLRKGVSLGSLHPVYAFAEVTTAPAQLRGHFCAVEGDASALPLLHDLAATAGLQPFAIAAQDKSRYHAALSVSANYLVTLNAYARNILINTGLPETVAATLVHSLMQQNLSQLANLPPQQALTGPIVRGDAATVAAHLKVLSASEQPLYRALGMETARLAQARVGLADTQAMLDLLSGKE</sequence>
<dbReference type="SUPFAM" id="SSF51735">
    <property type="entry name" value="NAD(P)-binding Rossmann-fold domains"/>
    <property type="match status" value="1"/>
</dbReference>
<keyword evidence="4" id="KW-1185">Reference proteome</keyword>
<evidence type="ECO:0000313" key="3">
    <source>
        <dbReference type="EMBL" id="QRQ82465.1"/>
    </source>
</evidence>
<dbReference type="InterPro" id="IPR018931">
    <property type="entry name" value="DUF2520"/>
</dbReference>
<dbReference type="InterPro" id="IPR037108">
    <property type="entry name" value="TM1727-like_C_sf"/>
</dbReference>
<dbReference type="PANTHER" id="PTHR40459">
    <property type="entry name" value="CONSERVED HYPOTHETICAL ALANINE AND LEUCINE RICH PROTEIN"/>
    <property type="match status" value="1"/>
</dbReference>
<dbReference type="KEGG" id="ptes:JQU52_03395"/>
<dbReference type="Pfam" id="PF10728">
    <property type="entry name" value="DUF2520"/>
    <property type="match status" value="1"/>
</dbReference>
<gene>
    <name evidence="3" type="ORF">JQU52_03395</name>
</gene>
<dbReference type="InterPro" id="IPR028939">
    <property type="entry name" value="P5C_Rdtase_cat_N"/>
</dbReference>
<protein>
    <submittedName>
        <fullName evidence="3">DUF2520 domain-containing protein</fullName>
    </submittedName>
</protein>
<evidence type="ECO:0000259" key="1">
    <source>
        <dbReference type="Pfam" id="PF03807"/>
    </source>
</evidence>
<evidence type="ECO:0000313" key="4">
    <source>
        <dbReference type="Proteomes" id="UP000653156"/>
    </source>
</evidence>
<dbReference type="InterPro" id="IPR008927">
    <property type="entry name" value="6-PGluconate_DH-like_C_sf"/>
</dbReference>
<dbReference type="SUPFAM" id="SSF48179">
    <property type="entry name" value="6-phosphogluconate dehydrogenase C-terminal domain-like"/>
    <property type="match status" value="1"/>
</dbReference>
<dbReference type="PANTHER" id="PTHR40459:SF1">
    <property type="entry name" value="CONSERVED HYPOTHETICAL ALANINE AND LEUCINE RICH PROTEIN"/>
    <property type="match status" value="1"/>
</dbReference>
<reference evidence="3" key="1">
    <citation type="submission" date="2021-02" db="EMBL/GenBank/DDBJ databases">
        <title>Neisseriaceae sp. 26B isolated from the cloaca of a Common Toad-headed Turtle (Mesoclemmys nasuta).</title>
        <authorList>
            <person name="Spergser J."/>
            <person name="Busse H.-J."/>
        </authorList>
    </citation>
    <scope>NUCLEOTIDE SEQUENCE</scope>
    <source>
        <strain evidence="3">26B</strain>
    </source>
</reference>
<dbReference type="Gene3D" id="1.10.1040.20">
    <property type="entry name" value="ProC-like, C-terminal domain"/>
    <property type="match status" value="1"/>
</dbReference>
<dbReference type="AlphaFoldDB" id="A0A892ZG69"/>
<evidence type="ECO:0000259" key="2">
    <source>
        <dbReference type="Pfam" id="PF10728"/>
    </source>
</evidence>
<dbReference type="Gene3D" id="3.40.50.720">
    <property type="entry name" value="NAD(P)-binding Rossmann-like Domain"/>
    <property type="match status" value="1"/>
</dbReference>
<dbReference type="RefSeq" id="WP_230339747.1">
    <property type="nucleotide sequence ID" value="NZ_CP069798.1"/>
</dbReference>
<feature type="domain" description="Pyrroline-5-carboxylate reductase catalytic N-terminal" evidence="1">
    <location>
        <begin position="9"/>
        <end position="83"/>
    </location>
</feature>
<dbReference type="Proteomes" id="UP000653156">
    <property type="component" value="Chromosome"/>
</dbReference>